<proteinExistence type="predicted"/>
<accession>A0A5C4SL39</accession>
<protein>
    <submittedName>
        <fullName evidence="2">Uncharacterized protein</fullName>
    </submittedName>
</protein>
<evidence type="ECO:0000256" key="1">
    <source>
        <dbReference type="SAM" id="Phobius"/>
    </source>
</evidence>
<keyword evidence="1" id="KW-0812">Transmembrane</keyword>
<feature type="transmembrane region" description="Helical" evidence="1">
    <location>
        <begin position="69"/>
        <end position="87"/>
    </location>
</feature>
<reference evidence="2 3" key="1">
    <citation type="submission" date="2019-05" db="EMBL/GenBank/DDBJ databases">
        <title>Tamlana fucoidanivorans sp. nov., isolated from the surface of algae collected from Fujian province in China.</title>
        <authorList>
            <person name="Li J."/>
        </authorList>
    </citation>
    <scope>NUCLEOTIDE SEQUENCE [LARGE SCALE GENOMIC DNA]</scope>
    <source>
        <strain evidence="2 3">CW2-9</strain>
    </source>
</reference>
<sequence length="88" mass="10243">MEGEGSMAAANNSLKNNRNLLYKRKEKKVLSGSYAKIKLKKFPELTSEELLKIKERIHRENKTIRQKQVVGFILFLLGFISFLYVLLK</sequence>
<dbReference type="EMBL" id="VDCS01000007">
    <property type="protein sequence ID" value="TNJ44654.1"/>
    <property type="molecule type" value="Genomic_DNA"/>
</dbReference>
<organism evidence="2 3">
    <name type="scientific">Allotamlana fucoidanivorans</name>
    <dbReference type="NCBI Taxonomy" id="2583814"/>
    <lineage>
        <taxon>Bacteria</taxon>
        <taxon>Pseudomonadati</taxon>
        <taxon>Bacteroidota</taxon>
        <taxon>Flavobacteriia</taxon>
        <taxon>Flavobacteriales</taxon>
        <taxon>Flavobacteriaceae</taxon>
        <taxon>Allotamlana</taxon>
    </lineage>
</organism>
<dbReference type="OrthoDB" id="1450824at2"/>
<evidence type="ECO:0000313" key="2">
    <source>
        <dbReference type="EMBL" id="TNJ44654.1"/>
    </source>
</evidence>
<dbReference type="Proteomes" id="UP000308713">
    <property type="component" value="Unassembled WGS sequence"/>
</dbReference>
<comment type="caution">
    <text evidence="2">The sequence shown here is derived from an EMBL/GenBank/DDBJ whole genome shotgun (WGS) entry which is preliminary data.</text>
</comment>
<keyword evidence="1" id="KW-1133">Transmembrane helix</keyword>
<gene>
    <name evidence="2" type="ORF">FGF67_08405</name>
</gene>
<name>A0A5C4SL39_9FLAO</name>
<keyword evidence="3" id="KW-1185">Reference proteome</keyword>
<evidence type="ECO:0000313" key="3">
    <source>
        <dbReference type="Proteomes" id="UP000308713"/>
    </source>
</evidence>
<keyword evidence="1" id="KW-0472">Membrane</keyword>
<dbReference type="AlphaFoldDB" id="A0A5C4SL39"/>
<dbReference type="RefSeq" id="WP_139696691.1">
    <property type="nucleotide sequence ID" value="NZ_CP074074.1"/>
</dbReference>